<reference evidence="2" key="1">
    <citation type="journal article" date="2013" name="Nat. Commun.">
        <title>Whole-genome sequencing of Oryza brachyantha reveals mechanisms underlying Oryza genome evolution.</title>
        <authorList>
            <person name="Chen J."/>
            <person name="Huang Q."/>
            <person name="Gao D."/>
            <person name="Wang J."/>
            <person name="Lang Y."/>
            <person name="Liu T."/>
            <person name="Li B."/>
            <person name="Bai Z."/>
            <person name="Luis Goicoechea J."/>
            <person name="Liang C."/>
            <person name="Chen C."/>
            <person name="Zhang W."/>
            <person name="Sun S."/>
            <person name="Liao Y."/>
            <person name="Zhang X."/>
            <person name="Yang L."/>
            <person name="Song C."/>
            <person name="Wang M."/>
            <person name="Shi J."/>
            <person name="Liu G."/>
            <person name="Liu J."/>
            <person name="Zhou H."/>
            <person name="Zhou W."/>
            <person name="Yu Q."/>
            <person name="An N."/>
            <person name="Chen Y."/>
            <person name="Cai Q."/>
            <person name="Wang B."/>
            <person name="Liu B."/>
            <person name="Min J."/>
            <person name="Huang Y."/>
            <person name="Wu H."/>
            <person name="Li Z."/>
            <person name="Zhang Y."/>
            <person name="Yin Y."/>
            <person name="Song W."/>
            <person name="Jiang J."/>
            <person name="Jackson S.A."/>
            <person name="Wing R.A."/>
            <person name="Wang J."/>
            <person name="Chen M."/>
        </authorList>
    </citation>
    <scope>NUCLEOTIDE SEQUENCE [LARGE SCALE GENOMIC DNA]</scope>
    <source>
        <strain evidence="2">cv. IRGC 101232</strain>
    </source>
</reference>
<dbReference type="Proteomes" id="UP000006038">
    <property type="component" value="Chromosome 1"/>
</dbReference>
<dbReference type="HOGENOM" id="CLU_1743321_0_0_1"/>
<reference evidence="2" key="2">
    <citation type="submission" date="2013-04" db="UniProtKB">
        <authorList>
            <consortium name="EnsemblPlants"/>
        </authorList>
    </citation>
    <scope>IDENTIFICATION</scope>
</reference>
<evidence type="ECO:0000313" key="3">
    <source>
        <dbReference type="Proteomes" id="UP000006038"/>
    </source>
</evidence>
<dbReference type="AlphaFoldDB" id="J3L5K5"/>
<organism evidence="2">
    <name type="scientific">Oryza brachyantha</name>
    <name type="common">malo sina</name>
    <dbReference type="NCBI Taxonomy" id="4533"/>
    <lineage>
        <taxon>Eukaryota</taxon>
        <taxon>Viridiplantae</taxon>
        <taxon>Streptophyta</taxon>
        <taxon>Embryophyta</taxon>
        <taxon>Tracheophyta</taxon>
        <taxon>Spermatophyta</taxon>
        <taxon>Magnoliopsida</taxon>
        <taxon>Liliopsida</taxon>
        <taxon>Poales</taxon>
        <taxon>Poaceae</taxon>
        <taxon>BOP clade</taxon>
        <taxon>Oryzoideae</taxon>
        <taxon>Oryzeae</taxon>
        <taxon>Oryzinae</taxon>
        <taxon>Oryza</taxon>
    </lineage>
</organism>
<accession>J3L5K5</accession>
<evidence type="ECO:0000313" key="2">
    <source>
        <dbReference type="EnsemblPlants" id="OB01G45110.1"/>
    </source>
</evidence>
<name>J3L5K5_ORYBR</name>
<keyword evidence="3" id="KW-1185">Reference proteome</keyword>
<dbReference type="EnsemblPlants" id="OB01G45110.1">
    <property type="protein sequence ID" value="OB01G45110.1"/>
    <property type="gene ID" value="OB01G45110"/>
</dbReference>
<dbReference type="Gramene" id="OB01G45110.1">
    <property type="protein sequence ID" value="OB01G45110.1"/>
    <property type="gene ID" value="OB01G45110"/>
</dbReference>
<evidence type="ECO:0000256" key="1">
    <source>
        <dbReference type="SAM" id="MobiDB-lite"/>
    </source>
</evidence>
<proteinExistence type="predicted"/>
<feature type="region of interest" description="Disordered" evidence="1">
    <location>
        <begin position="1"/>
        <end position="22"/>
    </location>
</feature>
<sequence>MGYGYPYNNGCSSSNKEKRPPLKRGQLKLQIAKTLGNLVLAMLAADNHHQGNLERASSAESAHRSVSDWRLELLDADHILPCHLHPGDDVRVVLVDELEEQIQQRPCQCTGVHVVTGTAGRTMVRRTDSASSGIPEGRDVALDVVEQGEV</sequence>
<protein>
    <submittedName>
        <fullName evidence="2">Uncharacterized protein</fullName>
    </submittedName>
</protein>